<protein>
    <submittedName>
        <fullName evidence="1">Uncharacterized protein</fullName>
    </submittedName>
</protein>
<organism evidence="1 2">
    <name type="scientific">Streptomyces tamarix</name>
    <dbReference type="NCBI Taxonomy" id="3078565"/>
    <lineage>
        <taxon>Bacteria</taxon>
        <taxon>Bacillati</taxon>
        <taxon>Actinomycetota</taxon>
        <taxon>Actinomycetes</taxon>
        <taxon>Kitasatosporales</taxon>
        <taxon>Streptomycetaceae</taxon>
        <taxon>Streptomyces</taxon>
    </lineage>
</organism>
<comment type="caution">
    <text evidence="1">The sequence shown here is derived from an EMBL/GenBank/DDBJ whole genome shotgun (WGS) entry which is preliminary data.</text>
</comment>
<accession>A0ABU3QT52</accession>
<sequence length="82" mass="9148">MRSPTTGAVTSAEHRRFCDAHGFDVTEWPGYGTLAGIREPRTVSCAVRHAAGNPDWAGQARHRVDCLRGRHGPRPWMWRGIP</sequence>
<reference evidence="1 2" key="1">
    <citation type="submission" date="2023-09" db="EMBL/GenBank/DDBJ databases">
        <title>Streptomyces sp. nov.: A antagonism against Alternaria gaisen Producing Streptochlin, Isolated from Tamarix root soil.</title>
        <authorList>
            <person name="Chen Y."/>
        </authorList>
    </citation>
    <scope>NUCLEOTIDE SEQUENCE [LARGE SCALE GENOMIC DNA]</scope>
    <source>
        <strain evidence="1 2">TRM76323</strain>
    </source>
</reference>
<keyword evidence="2" id="KW-1185">Reference proteome</keyword>
<dbReference type="EMBL" id="JAWCTQ010000046">
    <property type="protein sequence ID" value="MDT9685708.1"/>
    <property type="molecule type" value="Genomic_DNA"/>
</dbReference>
<dbReference type="RefSeq" id="WP_315880748.1">
    <property type="nucleotide sequence ID" value="NZ_JAWCTQ010000046.1"/>
</dbReference>
<dbReference type="Proteomes" id="UP001250181">
    <property type="component" value="Unassembled WGS sequence"/>
</dbReference>
<name>A0ABU3QT52_9ACTN</name>
<evidence type="ECO:0000313" key="1">
    <source>
        <dbReference type="EMBL" id="MDT9685708.1"/>
    </source>
</evidence>
<evidence type="ECO:0000313" key="2">
    <source>
        <dbReference type="Proteomes" id="UP001250181"/>
    </source>
</evidence>
<gene>
    <name evidence="1" type="ORF">RND61_27115</name>
</gene>
<proteinExistence type="predicted"/>